<evidence type="ECO:0000313" key="2">
    <source>
        <dbReference type="Proteomes" id="UP000035352"/>
    </source>
</evidence>
<accession>A0A0G3BQG4</accession>
<dbReference type="STRING" id="413882.AAW51_4986"/>
<dbReference type="Proteomes" id="UP000035352">
    <property type="component" value="Chromosome"/>
</dbReference>
<dbReference type="InterPro" id="IPR010869">
    <property type="entry name" value="DUF1501"/>
</dbReference>
<dbReference type="AlphaFoldDB" id="A0A0G3BQG4"/>
<dbReference type="InterPro" id="IPR006311">
    <property type="entry name" value="TAT_signal"/>
</dbReference>
<reference evidence="1 2" key="1">
    <citation type="submission" date="2015-05" db="EMBL/GenBank/DDBJ databases">
        <authorList>
            <person name="Tang B."/>
            <person name="Yu Y."/>
        </authorList>
    </citation>
    <scope>NUCLEOTIDE SEQUENCE [LARGE SCALE GENOMIC DNA]</scope>
    <source>
        <strain evidence="1 2">DSM 7029</strain>
    </source>
</reference>
<evidence type="ECO:0008006" key="3">
    <source>
        <dbReference type="Google" id="ProtNLM"/>
    </source>
</evidence>
<dbReference type="PROSITE" id="PS51318">
    <property type="entry name" value="TAT"/>
    <property type="match status" value="1"/>
</dbReference>
<dbReference type="PATRIC" id="fig|413882.6.peg.5202"/>
<dbReference type="Pfam" id="PF07394">
    <property type="entry name" value="DUF1501"/>
    <property type="match status" value="1"/>
</dbReference>
<dbReference type="EMBL" id="CP011371">
    <property type="protein sequence ID" value="AKJ31677.1"/>
    <property type="molecule type" value="Genomic_DNA"/>
</dbReference>
<dbReference type="KEGG" id="pbh:AAW51_4986"/>
<name>A0A0G3BQG4_9BURK</name>
<protein>
    <recommendedName>
        <fullName evidence="3">DUF1501 domain-containing protein</fullName>
    </recommendedName>
</protein>
<sequence>MTKSKTHDLDALLMQRRQWLKLATGALGAAGMGGLMMAPQRAYAAEYKALVCIFLYGGNDGMNTVVPTDATRHGEYSTVRGRLALPRTSLVSLNGSDYGLHPSLSALSTAWSDGALAPVFNVGPLNRPLTKDEYRRQTGSSALIPDNLFSHSDQQTLWENGTSSVLTRTGWGGRASAALRTTNPVISVGGNGRFGISDLAAPLVLPQPGATFGVQGLEDTSWAPVAARKAALDALYAENHQNELLQAYAQQQREAFAMSTRLGPVVKIRPGDQEAPAGLKQAFASLTGPDGQATTMIAQQMFQIAKLINDRATVQGDRQIFFAQLGGFDTHGNQIDANSTVGQHATLLKMLGDAMGAFHQAMKNIGMTQQVTTFTQSDFGRTFKPNNSSGTDHAWGNHHLVMGGAVNGGTTYGTYPALVLGGPDDVGVNSWEQQGRWIPTTSVDQYAATLLRWFGAEDGQLNSILPNLANFGSRRVLGFL</sequence>
<gene>
    <name evidence="1" type="ORF">AAW51_4986</name>
</gene>
<keyword evidence="2" id="KW-1185">Reference proteome</keyword>
<dbReference type="RefSeq" id="WP_238947688.1">
    <property type="nucleotide sequence ID" value="NZ_CP011371.1"/>
</dbReference>
<organism evidence="1 2">
    <name type="scientific">Caldimonas brevitalea</name>
    <dbReference type="NCBI Taxonomy" id="413882"/>
    <lineage>
        <taxon>Bacteria</taxon>
        <taxon>Pseudomonadati</taxon>
        <taxon>Pseudomonadota</taxon>
        <taxon>Betaproteobacteria</taxon>
        <taxon>Burkholderiales</taxon>
        <taxon>Sphaerotilaceae</taxon>
        <taxon>Caldimonas</taxon>
    </lineage>
</organism>
<dbReference type="PANTHER" id="PTHR43737:SF1">
    <property type="entry name" value="DUF1501 DOMAIN-CONTAINING PROTEIN"/>
    <property type="match status" value="1"/>
</dbReference>
<dbReference type="PANTHER" id="PTHR43737">
    <property type="entry name" value="BLL7424 PROTEIN"/>
    <property type="match status" value="1"/>
</dbReference>
<proteinExistence type="predicted"/>
<evidence type="ECO:0000313" key="1">
    <source>
        <dbReference type="EMBL" id="AKJ31677.1"/>
    </source>
</evidence>